<accession>A0ABR0RD44</accession>
<dbReference type="GeneID" id="90003057"/>
<evidence type="ECO:0000313" key="3">
    <source>
        <dbReference type="EMBL" id="KAK5938019.1"/>
    </source>
</evidence>
<gene>
    <name evidence="3" type="ORF">PMZ80_009608</name>
</gene>
<name>A0ABR0RD44_9EURO</name>
<feature type="compositionally biased region" description="Basic and acidic residues" evidence="1">
    <location>
        <begin position="269"/>
        <end position="282"/>
    </location>
</feature>
<feature type="domain" description="Integrase zinc-binding" evidence="2">
    <location>
        <begin position="221"/>
        <end position="269"/>
    </location>
</feature>
<dbReference type="EMBL" id="JAVHJV010000014">
    <property type="protein sequence ID" value="KAK5938019.1"/>
    <property type="molecule type" value="Genomic_DNA"/>
</dbReference>
<dbReference type="InterPro" id="IPR041588">
    <property type="entry name" value="Integrase_H2C2"/>
</dbReference>
<dbReference type="Pfam" id="PF17921">
    <property type="entry name" value="Integrase_H2C2"/>
    <property type="match status" value="1"/>
</dbReference>
<protein>
    <recommendedName>
        <fullName evidence="2">Integrase zinc-binding domain-containing protein</fullName>
    </recommendedName>
</protein>
<feature type="compositionally biased region" description="Polar residues" evidence="1">
    <location>
        <begin position="307"/>
        <end position="325"/>
    </location>
</feature>
<evidence type="ECO:0000313" key="4">
    <source>
        <dbReference type="Proteomes" id="UP001334248"/>
    </source>
</evidence>
<feature type="region of interest" description="Disordered" evidence="1">
    <location>
        <begin position="370"/>
        <end position="412"/>
    </location>
</feature>
<proteinExistence type="predicted"/>
<feature type="compositionally biased region" description="Basic and acidic residues" evidence="1">
    <location>
        <begin position="397"/>
        <end position="412"/>
    </location>
</feature>
<keyword evidence="4" id="KW-1185">Reference proteome</keyword>
<feature type="compositionally biased region" description="Acidic residues" evidence="1">
    <location>
        <begin position="287"/>
        <end position="297"/>
    </location>
</feature>
<dbReference type="RefSeq" id="XP_064726109.1">
    <property type="nucleotide sequence ID" value="XM_064878001.1"/>
</dbReference>
<feature type="compositionally biased region" description="Polar residues" evidence="1">
    <location>
        <begin position="380"/>
        <end position="396"/>
    </location>
</feature>
<organism evidence="3 4">
    <name type="scientific">Knufia obscura</name>
    <dbReference type="NCBI Taxonomy" id="1635080"/>
    <lineage>
        <taxon>Eukaryota</taxon>
        <taxon>Fungi</taxon>
        <taxon>Dikarya</taxon>
        <taxon>Ascomycota</taxon>
        <taxon>Pezizomycotina</taxon>
        <taxon>Eurotiomycetes</taxon>
        <taxon>Chaetothyriomycetidae</taxon>
        <taxon>Chaetothyriales</taxon>
        <taxon>Trichomeriaceae</taxon>
        <taxon>Knufia</taxon>
    </lineage>
</organism>
<comment type="caution">
    <text evidence="3">The sequence shown here is derived from an EMBL/GenBank/DDBJ whole genome shotgun (WGS) entry which is preliminary data.</text>
</comment>
<evidence type="ECO:0000256" key="1">
    <source>
        <dbReference type="SAM" id="MobiDB-lite"/>
    </source>
</evidence>
<sequence length="412" mass="46284">MPHYQSSGGLNYMTGPQHAQYSPISTTYSGYTSPYLATSASQAAYYLPTSTTASMPYSVRPPPRSATLPSQHRILSRAGYCPPSTQSQHATHLPLRTSMAAEFSIMDTEEQDSVNSGTMKSEPIEPPLQGYPNVDAFDNLMKDYVAQLSPKKQDKALIHARRAANIRTVLIDKKTTSVESAQFRFWVKKMFQLHPTDPAVPPNRRKICHEGKPVAIREKLFKILTRAHQKCQHGGRDKTSAQVRRVYSWVPKELISRFVKLCPTCRIRRGTDRNSPPDDAKSPPDFNDTDSPLDDDESPIKPRRESTVSTQEHNFMDSMPTQLVNGSTTFQSQNRWLSDFHPPQGAYDGMYSPTTHGSASSFSAVNGMNNYDQHAIHPNTHLSPMTNVSPSHSRPISSHEPRFKQDTHYCYD</sequence>
<feature type="region of interest" description="Disordered" evidence="1">
    <location>
        <begin position="267"/>
        <end position="325"/>
    </location>
</feature>
<dbReference type="Proteomes" id="UP001334248">
    <property type="component" value="Unassembled WGS sequence"/>
</dbReference>
<evidence type="ECO:0000259" key="2">
    <source>
        <dbReference type="Pfam" id="PF17921"/>
    </source>
</evidence>
<reference evidence="3 4" key="1">
    <citation type="journal article" date="2023" name="Res Sq">
        <title>Genomic and morphological characterization of Knufia obscura isolated from the Mars 2020 spacecraft assembly facility.</title>
        <authorList>
            <person name="Chander A.M."/>
            <person name="Teixeira M.M."/>
            <person name="Singh N.K."/>
            <person name="Williams M.P."/>
            <person name="Parker C.W."/>
            <person name="Leo P."/>
            <person name="Stajich J.E."/>
            <person name="Torok T."/>
            <person name="Tighe S."/>
            <person name="Mason C.E."/>
            <person name="Venkateswaran K."/>
        </authorList>
    </citation>
    <scope>NUCLEOTIDE SEQUENCE [LARGE SCALE GENOMIC DNA]</scope>
    <source>
        <strain evidence="3 4">CCFEE 5817</strain>
    </source>
</reference>